<dbReference type="InterPro" id="IPR027417">
    <property type="entry name" value="P-loop_NTPase"/>
</dbReference>
<dbReference type="EMBL" id="MEXU01000029">
    <property type="protein sequence ID" value="OGD10268.1"/>
    <property type="molecule type" value="Genomic_DNA"/>
</dbReference>
<dbReference type="Proteomes" id="UP000178188">
    <property type="component" value="Unassembled WGS sequence"/>
</dbReference>
<reference evidence="1 2" key="1">
    <citation type="journal article" date="2016" name="Nat. Commun.">
        <title>Thousands of microbial genomes shed light on interconnected biogeochemical processes in an aquifer system.</title>
        <authorList>
            <person name="Anantharaman K."/>
            <person name="Brown C.T."/>
            <person name="Hug L.A."/>
            <person name="Sharon I."/>
            <person name="Castelle C.J."/>
            <person name="Probst A.J."/>
            <person name="Thomas B.C."/>
            <person name="Singh A."/>
            <person name="Wilkins M.J."/>
            <person name="Karaoz U."/>
            <person name="Brodie E.L."/>
            <person name="Williams K.H."/>
            <person name="Hubbard S.S."/>
            <person name="Banfield J.F."/>
        </authorList>
    </citation>
    <scope>NUCLEOTIDE SEQUENCE [LARGE SCALE GENOMIC DNA]</scope>
</reference>
<dbReference type="AlphaFoldDB" id="A0A1F4ZVY4"/>
<dbReference type="Gene3D" id="3.40.50.300">
    <property type="entry name" value="P-loop containing nucleotide triphosphate hydrolases"/>
    <property type="match status" value="1"/>
</dbReference>
<name>A0A1F4ZVY4_9BACT</name>
<dbReference type="Pfam" id="PF13671">
    <property type="entry name" value="AAA_33"/>
    <property type="match status" value="1"/>
</dbReference>
<sequence length="173" mass="19855">MGKQFLVIIRGAPASGKTTIAKKLRNFEDKVVWLKVDNFKDFFSDEVSEKEQECVDRSALVTLKYLLDNGFSVVMEKIFYDPSIIPLAVNAAKTRNVKCKIFQIKCSLQVLQERDRNRPGIKEGCRKPLGDVVIENIYTQLESTYYPEAIPLDTEHLPIEECIEVIKREIVEN</sequence>
<protein>
    <recommendedName>
        <fullName evidence="3">UDP-N-acetylglucosamine kinase</fullName>
    </recommendedName>
</protein>
<evidence type="ECO:0000313" key="2">
    <source>
        <dbReference type="Proteomes" id="UP000178188"/>
    </source>
</evidence>
<evidence type="ECO:0008006" key="3">
    <source>
        <dbReference type="Google" id="ProtNLM"/>
    </source>
</evidence>
<evidence type="ECO:0000313" key="1">
    <source>
        <dbReference type="EMBL" id="OGD10268.1"/>
    </source>
</evidence>
<accession>A0A1F4ZVY4</accession>
<gene>
    <name evidence="1" type="ORF">A2395_00470</name>
</gene>
<comment type="caution">
    <text evidence="1">The sequence shown here is derived from an EMBL/GenBank/DDBJ whole genome shotgun (WGS) entry which is preliminary data.</text>
</comment>
<dbReference type="SUPFAM" id="SSF52540">
    <property type="entry name" value="P-loop containing nucleoside triphosphate hydrolases"/>
    <property type="match status" value="1"/>
</dbReference>
<organism evidence="1 2">
    <name type="scientific">Candidatus Amesbacteria bacterium RIFOXYB1_FULL_47_9</name>
    <dbReference type="NCBI Taxonomy" id="1797266"/>
    <lineage>
        <taxon>Bacteria</taxon>
        <taxon>Candidatus Amesiibacteriota</taxon>
    </lineage>
</organism>
<proteinExistence type="predicted"/>